<accession>A0A2T0V8M6</accession>
<sequence>MTSSPELPSHVLPDGVPVGIIADTHGLLREEALTCLGGCGLILHLGDVGQKAEDEEMLSHLAAIAPLYTVRGNIDTAPWAEELPMTQTLTVNGWRLHLVHRLEDFDAATPCDVILHGHSHKPRNEWQGERLLFNPGAAGKRRFKLPITVGKLWLGDAGIRRAILHLPI</sequence>
<dbReference type="OrthoDB" id="9785951at2"/>
<organism evidence="5 6">
    <name type="scientific">Vreelandella songnenensis</name>
    <dbReference type="NCBI Taxonomy" id="1176243"/>
    <lineage>
        <taxon>Bacteria</taxon>
        <taxon>Pseudomonadati</taxon>
        <taxon>Pseudomonadota</taxon>
        <taxon>Gammaproteobacteria</taxon>
        <taxon>Oceanospirillales</taxon>
        <taxon>Halomonadaceae</taxon>
        <taxon>Vreelandella</taxon>
    </lineage>
</organism>
<dbReference type="EMBL" id="PVTK01000001">
    <property type="protein sequence ID" value="PRY66523.1"/>
    <property type="molecule type" value="Genomic_DNA"/>
</dbReference>
<protein>
    <recommendedName>
        <fullName evidence="4">Calcineurin-like phosphoesterase domain-containing protein</fullName>
    </recommendedName>
</protein>
<dbReference type="Gene3D" id="3.60.21.10">
    <property type="match status" value="1"/>
</dbReference>
<evidence type="ECO:0000259" key="4">
    <source>
        <dbReference type="Pfam" id="PF12850"/>
    </source>
</evidence>
<evidence type="ECO:0000256" key="3">
    <source>
        <dbReference type="ARBA" id="ARBA00022801"/>
    </source>
</evidence>
<evidence type="ECO:0000256" key="2">
    <source>
        <dbReference type="ARBA" id="ARBA00022723"/>
    </source>
</evidence>
<dbReference type="AlphaFoldDB" id="A0A2T0V8M6"/>
<proteinExistence type="inferred from homology"/>
<evidence type="ECO:0000313" key="6">
    <source>
        <dbReference type="Proteomes" id="UP000237647"/>
    </source>
</evidence>
<evidence type="ECO:0000313" key="5">
    <source>
        <dbReference type="EMBL" id="PRY66523.1"/>
    </source>
</evidence>
<dbReference type="PANTHER" id="PTHR11124">
    <property type="entry name" value="VACUOLAR SORTING PROTEIN VPS29"/>
    <property type="match status" value="1"/>
</dbReference>
<dbReference type="InterPro" id="IPR029052">
    <property type="entry name" value="Metallo-depent_PP-like"/>
</dbReference>
<dbReference type="PROSITE" id="PS01269">
    <property type="entry name" value="UPF0025"/>
    <property type="match status" value="1"/>
</dbReference>
<keyword evidence="3" id="KW-0378">Hydrolase</keyword>
<comment type="similarity">
    <text evidence="1">Belongs to the metallophosphoesterase superfamily. YfcE family.</text>
</comment>
<gene>
    <name evidence="5" type="ORF">B0H98_101516</name>
</gene>
<dbReference type="InterPro" id="IPR000979">
    <property type="entry name" value="Phosphodiesterase_MJ0936/Vps29"/>
</dbReference>
<dbReference type="InterPro" id="IPR020935">
    <property type="entry name" value="PdiEstase_YfcE_CS"/>
</dbReference>
<dbReference type="InterPro" id="IPR024654">
    <property type="entry name" value="Calcineurin-like_PHP_lpxH"/>
</dbReference>
<name>A0A2T0V8M6_9GAMM</name>
<comment type="caution">
    <text evidence="5">The sequence shown here is derived from an EMBL/GenBank/DDBJ whole genome shotgun (WGS) entry which is preliminary data.</text>
</comment>
<dbReference type="RefSeq" id="WP_106373485.1">
    <property type="nucleotide sequence ID" value="NZ_PVTK01000001.1"/>
</dbReference>
<dbReference type="GO" id="GO:0046872">
    <property type="term" value="F:metal ion binding"/>
    <property type="evidence" value="ECO:0007669"/>
    <property type="project" value="UniProtKB-KW"/>
</dbReference>
<dbReference type="Proteomes" id="UP000237647">
    <property type="component" value="Unassembled WGS sequence"/>
</dbReference>
<dbReference type="Pfam" id="PF12850">
    <property type="entry name" value="Metallophos_2"/>
    <property type="match status" value="1"/>
</dbReference>
<feature type="domain" description="Calcineurin-like phosphoesterase" evidence="4">
    <location>
        <begin position="18"/>
        <end position="150"/>
    </location>
</feature>
<dbReference type="GO" id="GO:0016787">
    <property type="term" value="F:hydrolase activity"/>
    <property type="evidence" value="ECO:0007669"/>
    <property type="project" value="UniProtKB-KW"/>
</dbReference>
<reference evidence="5 6" key="1">
    <citation type="submission" date="2018-03" db="EMBL/GenBank/DDBJ databases">
        <title>Genomic Encyclopedia of Type Strains, Phase III (KMG-III): the genomes of soil and plant-associated and newly described type strains.</title>
        <authorList>
            <person name="Whitman W."/>
        </authorList>
    </citation>
    <scope>NUCLEOTIDE SEQUENCE [LARGE SCALE GENOMIC DNA]</scope>
    <source>
        <strain evidence="5 6">CGMCC 1.12152</strain>
    </source>
</reference>
<keyword evidence="2" id="KW-0479">Metal-binding</keyword>
<evidence type="ECO:0000256" key="1">
    <source>
        <dbReference type="ARBA" id="ARBA00008950"/>
    </source>
</evidence>
<dbReference type="SUPFAM" id="SSF56300">
    <property type="entry name" value="Metallo-dependent phosphatases"/>
    <property type="match status" value="1"/>
</dbReference>
<keyword evidence="6" id="KW-1185">Reference proteome</keyword>